<keyword evidence="3" id="KW-1185">Reference proteome</keyword>
<reference evidence="3" key="1">
    <citation type="journal article" date="2019" name="Int. J. Syst. Evol. Microbiol.">
        <title>The Global Catalogue of Microorganisms (GCM) 10K type strain sequencing project: providing services to taxonomists for standard genome sequencing and annotation.</title>
        <authorList>
            <consortium name="The Broad Institute Genomics Platform"/>
            <consortium name="The Broad Institute Genome Sequencing Center for Infectious Disease"/>
            <person name="Wu L."/>
            <person name="Ma J."/>
        </authorList>
    </citation>
    <scope>NUCLEOTIDE SEQUENCE [LARGE SCALE GENOMIC DNA]</scope>
    <source>
        <strain evidence="3">CGMCC 1.6784</strain>
    </source>
</reference>
<evidence type="ECO:0000313" key="3">
    <source>
        <dbReference type="Proteomes" id="UP000605099"/>
    </source>
</evidence>
<dbReference type="RefSeq" id="WP_098105894.1">
    <property type="nucleotide sequence ID" value="NZ_BMLK01000005.1"/>
</dbReference>
<dbReference type="Proteomes" id="UP000605099">
    <property type="component" value="Unassembled WGS sequence"/>
</dbReference>
<evidence type="ECO:0000256" key="1">
    <source>
        <dbReference type="SAM" id="SignalP"/>
    </source>
</evidence>
<evidence type="ECO:0008006" key="4">
    <source>
        <dbReference type="Google" id="ProtNLM"/>
    </source>
</evidence>
<accession>A0ABQ2JGF8</accession>
<sequence>MKITPFYAVLLLLLAVAAGSLGAIATNRWLAQEDASRGMHDFVHKELRLTSAQEVRLDALERDFAVERRKLDLALRSANAGLAQAMSEEHRYGPKVGAAIDQVHTRMGDLQKATIRHVFDMRGLLEANQQAAFDREVNKALTSDPKS</sequence>
<dbReference type="EMBL" id="BMLK01000005">
    <property type="protein sequence ID" value="GGN45952.1"/>
    <property type="molecule type" value="Genomic_DNA"/>
</dbReference>
<protein>
    <recommendedName>
        <fullName evidence="4">Heavy metal resistance protein</fullName>
    </recommendedName>
</protein>
<dbReference type="Pfam" id="PF13801">
    <property type="entry name" value="Metal_resist"/>
    <property type="match status" value="1"/>
</dbReference>
<evidence type="ECO:0000313" key="2">
    <source>
        <dbReference type="EMBL" id="GGN45952.1"/>
    </source>
</evidence>
<feature type="chain" id="PRO_5046107441" description="Heavy metal resistance protein" evidence="1">
    <location>
        <begin position="26"/>
        <end position="147"/>
    </location>
</feature>
<keyword evidence="1" id="KW-0732">Signal</keyword>
<gene>
    <name evidence="2" type="ORF">GCM10011349_12540</name>
</gene>
<comment type="caution">
    <text evidence="2">The sequence shown here is derived from an EMBL/GenBank/DDBJ whole genome shotgun (WGS) entry which is preliminary data.</text>
</comment>
<organism evidence="2 3">
    <name type="scientific">Novosphingobium indicum</name>
    <dbReference type="NCBI Taxonomy" id="462949"/>
    <lineage>
        <taxon>Bacteria</taxon>
        <taxon>Pseudomonadati</taxon>
        <taxon>Pseudomonadota</taxon>
        <taxon>Alphaproteobacteria</taxon>
        <taxon>Sphingomonadales</taxon>
        <taxon>Sphingomonadaceae</taxon>
        <taxon>Novosphingobium</taxon>
    </lineage>
</organism>
<proteinExistence type="predicted"/>
<dbReference type="InterPro" id="IPR025961">
    <property type="entry name" value="Metal_resist"/>
</dbReference>
<dbReference type="Gene3D" id="1.20.120.1490">
    <property type="match status" value="1"/>
</dbReference>
<feature type="signal peptide" evidence="1">
    <location>
        <begin position="1"/>
        <end position="25"/>
    </location>
</feature>
<name>A0ABQ2JGF8_9SPHN</name>